<dbReference type="GO" id="GO:0005737">
    <property type="term" value="C:cytoplasm"/>
    <property type="evidence" value="ECO:0007669"/>
    <property type="project" value="UniProtKB-SubCell"/>
</dbReference>
<dbReference type="InterPro" id="IPR012838">
    <property type="entry name" value="PFL1_activating"/>
</dbReference>
<evidence type="ECO:0000256" key="3">
    <source>
        <dbReference type="ARBA" id="ARBA00022723"/>
    </source>
</evidence>
<keyword evidence="3 6" id="KW-0479">Metal-binding</keyword>
<dbReference type="Proteomes" id="UP000176336">
    <property type="component" value="Unassembled WGS sequence"/>
</dbReference>
<evidence type="ECO:0000256" key="1">
    <source>
        <dbReference type="ARBA" id="ARBA00022485"/>
    </source>
</evidence>
<dbReference type="SFLD" id="SFLDG01066">
    <property type="entry name" value="organic_radical-activating_enz"/>
    <property type="match status" value="1"/>
</dbReference>
<name>A0A1F5ITU3_9BACT</name>
<evidence type="ECO:0000256" key="4">
    <source>
        <dbReference type="ARBA" id="ARBA00023004"/>
    </source>
</evidence>
<dbReference type="EMBL" id="MFCR01000001">
    <property type="protein sequence ID" value="OGE19804.1"/>
    <property type="molecule type" value="Genomic_DNA"/>
</dbReference>
<dbReference type="SFLD" id="SFLDG01067">
    <property type="entry name" value="SPASM/twitch_domain_containing"/>
    <property type="match status" value="1"/>
</dbReference>
<dbReference type="GO" id="GO:0016829">
    <property type="term" value="F:lyase activity"/>
    <property type="evidence" value="ECO:0007669"/>
    <property type="project" value="UniProtKB-KW"/>
</dbReference>
<reference evidence="8 9" key="1">
    <citation type="journal article" date="2016" name="Nat. Commun.">
        <title>Thousands of microbial genomes shed light on interconnected biogeochemical processes in an aquifer system.</title>
        <authorList>
            <person name="Anantharaman K."/>
            <person name="Brown C.T."/>
            <person name="Hug L.A."/>
            <person name="Sharon I."/>
            <person name="Castelle C.J."/>
            <person name="Probst A.J."/>
            <person name="Thomas B.C."/>
            <person name="Singh A."/>
            <person name="Wilkins M.J."/>
            <person name="Karaoz U."/>
            <person name="Brodie E.L."/>
            <person name="Williams K.H."/>
            <person name="Hubbard S.S."/>
            <person name="Banfield J.F."/>
        </authorList>
    </citation>
    <scope>NUCLEOTIDE SEQUENCE [LARGE SCALE GENOMIC DNA]</scope>
</reference>
<keyword evidence="4 6" id="KW-0408">Iron</keyword>
<comment type="similarity">
    <text evidence="6">Belongs to the organic radical-activating enzymes family.</text>
</comment>
<dbReference type="SUPFAM" id="SSF102114">
    <property type="entry name" value="Radical SAM enzymes"/>
    <property type="match status" value="1"/>
</dbReference>
<dbReference type="PANTHER" id="PTHR30352:SF5">
    <property type="entry name" value="PYRUVATE FORMATE-LYASE 1-ACTIVATING ENZYME"/>
    <property type="match status" value="1"/>
</dbReference>
<keyword evidence="1 6" id="KW-0004">4Fe-4S</keyword>
<keyword evidence="6" id="KW-0560">Oxidoreductase</keyword>
<feature type="domain" description="Radical SAM core" evidence="7">
    <location>
        <begin position="13"/>
        <end position="241"/>
    </location>
</feature>
<keyword evidence="6" id="KW-0963">Cytoplasm</keyword>
<protein>
    <recommendedName>
        <fullName evidence="6">Pyruvate formate-lyase-activating enzyme</fullName>
        <ecNumber evidence="6">1.97.1.4</ecNumber>
    </recommendedName>
</protein>
<dbReference type="CDD" id="cd01335">
    <property type="entry name" value="Radical_SAM"/>
    <property type="match status" value="1"/>
</dbReference>
<dbReference type="AlphaFoldDB" id="A0A1F5ITU3"/>
<accession>A0A1F5ITU3</accession>
<evidence type="ECO:0000313" key="8">
    <source>
        <dbReference type="EMBL" id="OGE19804.1"/>
    </source>
</evidence>
<dbReference type="PANTHER" id="PTHR30352">
    <property type="entry name" value="PYRUVATE FORMATE-LYASE-ACTIVATING ENZYME"/>
    <property type="match status" value="1"/>
</dbReference>
<keyword evidence="5 6" id="KW-0411">Iron-sulfur</keyword>
<evidence type="ECO:0000256" key="5">
    <source>
        <dbReference type="ARBA" id="ARBA00023014"/>
    </source>
</evidence>
<dbReference type="GO" id="GO:0046872">
    <property type="term" value="F:metal ion binding"/>
    <property type="evidence" value="ECO:0007669"/>
    <property type="project" value="UniProtKB-UniRule"/>
</dbReference>
<dbReference type="PROSITE" id="PS51918">
    <property type="entry name" value="RADICAL_SAM"/>
    <property type="match status" value="1"/>
</dbReference>
<evidence type="ECO:0000313" key="9">
    <source>
        <dbReference type="Proteomes" id="UP000176336"/>
    </source>
</evidence>
<dbReference type="InterPro" id="IPR013785">
    <property type="entry name" value="Aldolase_TIM"/>
</dbReference>
<evidence type="ECO:0000256" key="2">
    <source>
        <dbReference type="ARBA" id="ARBA00022691"/>
    </source>
</evidence>
<evidence type="ECO:0000256" key="6">
    <source>
        <dbReference type="RuleBase" id="RU362053"/>
    </source>
</evidence>
<organism evidence="8 9">
    <name type="scientific">Candidatus Daviesbacteria bacterium RIFCSPHIGHO2_01_FULL_41_23</name>
    <dbReference type="NCBI Taxonomy" id="1797764"/>
    <lineage>
        <taxon>Bacteria</taxon>
        <taxon>Candidatus Daviesiibacteriota</taxon>
    </lineage>
</organism>
<dbReference type="NCBIfam" id="TIGR02493">
    <property type="entry name" value="PFLA"/>
    <property type="match status" value="1"/>
</dbReference>
<dbReference type="InterPro" id="IPR034457">
    <property type="entry name" value="Organic_radical-activating"/>
</dbReference>
<keyword evidence="8" id="KW-0670">Pyruvate</keyword>
<comment type="catalytic activity">
    <reaction evidence="6">
        <text>glycyl-[formate C-acetyltransferase] + reduced [flavodoxin] + S-adenosyl-L-methionine = glycin-2-yl radical-[formate C-acetyltransferase] + semiquinone [flavodoxin] + 5'-deoxyadenosine + L-methionine + H(+)</text>
        <dbReference type="Rhea" id="RHEA:19225"/>
        <dbReference type="Rhea" id="RHEA-COMP:10622"/>
        <dbReference type="Rhea" id="RHEA-COMP:12190"/>
        <dbReference type="Rhea" id="RHEA-COMP:12191"/>
        <dbReference type="Rhea" id="RHEA-COMP:14480"/>
        <dbReference type="ChEBI" id="CHEBI:15378"/>
        <dbReference type="ChEBI" id="CHEBI:17319"/>
        <dbReference type="ChEBI" id="CHEBI:29947"/>
        <dbReference type="ChEBI" id="CHEBI:32722"/>
        <dbReference type="ChEBI" id="CHEBI:57618"/>
        <dbReference type="ChEBI" id="CHEBI:57844"/>
        <dbReference type="ChEBI" id="CHEBI:59789"/>
        <dbReference type="ChEBI" id="CHEBI:140311"/>
        <dbReference type="EC" id="1.97.1.4"/>
    </reaction>
</comment>
<evidence type="ECO:0000259" key="7">
    <source>
        <dbReference type="PROSITE" id="PS51918"/>
    </source>
</evidence>
<dbReference type="GO" id="GO:0051539">
    <property type="term" value="F:4 iron, 4 sulfur cluster binding"/>
    <property type="evidence" value="ECO:0007669"/>
    <property type="project" value="UniProtKB-UniRule"/>
</dbReference>
<dbReference type="Pfam" id="PF04055">
    <property type="entry name" value="Radical_SAM"/>
    <property type="match status" value="1"/>
</dbReference>
<gene>
    <name evidence="8" type="ORF">A2871_02365</name>
</gene>
<dbReference type="InterPro" id="IPR007197">
    <property type="entry name" value="rSAM"/>
</dbReference>
<sequence length="241" mass="27745">MLRVHSIETLGTNDGPGIRLVIFMQSCNFRCLYCHNPDTQPVTGGKIMQSEEIIELLEKQRPYFKDNGGLTVSGGESLLQRQGLLDLFTKAKAAGFNTTLDSNGSILDDSAKKLLEVTDLVLLDVKHIDPVWHLKVTKASNEPVLQFAKYLEEKGIPMWLRYVLVPGYTNQKEFLEKWGEHFKDYKNVKRVEILPFHTYGFYKYKELGFKNMLEDCPVPTAEEIQEAVDIFKKYFKQVFVR</sequence>
<comment type="caution">
    <text evidence="8">The sequence shown here is derived from an EMBL/GenBank/DDBJ whole genome shotgun (WGS) entry which is preliminary data.</text>
</comment>
<keyword evidence="8" id="KW-0456">Lyase</keyword>
<dbReference type="SFLD" id="SFLDS00029">
    <property type="entry name" value="Radical_SAM"/>
    <property type="match status" value="1"/>
</dbReference>
<dbReference type="Gene3D" id="3.20.20.70">
    <property type="entry name" value="Aldolase class I"/>
    <property type="match status" value="1"/>
</dbReference>
<keyword evidence="2 6" id="KW-0949">S-adenosyl-L-methionine</keyword>
<comment type="function">
    <text evidence="6">Activation of pyruvate formate-lyase under anaerobic conditions by generation of an organic free radical, using S-adenosylmethionine and reduced flavodoxin as cosubstrates to produce 5'-deoxy-adenosine.</text>
</comment>
<proteinExistence type="inferred from homology"/>
<comment type="cofactor">
    <cofactor evidence="6">
        <name>[4Fe-4S] cluster</name>
        <dbReference type="ChEBI" id="CHEBI:49883"/>
    </cofactor>
    <text evidence="6">Binds 1 [4Fe-4S] cluster. The cluster is coordinated with 3 cysteines and an exchangeable S-adenosyl-L-methionine.</text>
</comment>
<dbReference type="GO" id="GO:0043365">
    <property type="term" value="F:[formate-C-acetyltransferase]-activating enzyme activity"/>
    <property type="evidence" value="ECO:0007669"/>
    <property type="project" value="UniProtKB-UniRule"/>
</dbReference>
<dbReference type="EC" id="1.97.1.4" evidence="6"/>
<dbReference type="InterPro" id="IPR058240">
    <property type="entry name" value="rSAM_sf"/>
</dbReference>
<comment type="subcellular location">
    <subcellularLocation>
        <location evidence="6">Cytoplasm</location>
    </subcellularLocation>
</comment>